<dbReference type="PANTHER" id="PTHR34315">
    <property type="match status" value="1"/>
</dbReference>
<dbReference type="PANTHER" id="PTHR34315:SF1">
    <property type="entry name" value="INTRADIOL RING-CLEAVAGE DIOXYGENASES DOMAIN-CONTAINING PROTEIN-RELATED"/>
    <property type="match status" value="1"/>
</dbReference>
<dbReference type="AlphaFoldDB" id="A0A9Q0AL98"/>
<evidence type="ECO:0000256" key="1">
    <source>
        <dbReference type="SAM" id="SignalP"/>
    </source>
</evidence>
<evidence type="ECO:0000313" key="3">
    <source>
        <dbReference type="EMBL" id="KAI1868194.1"/>
    </source>
</evidence>
<proteinExistence type="predicted"/>
<dbReference type="CDD" id="cd03457">
    <property type="entry name" value="intradiol_dioxygenase_like"/>
    <property type="match status" value="1"/>
</dbReference>
<dbReference type="Gene3D" id="2.60.130.10">
    <property type="entry name" value="Aromatic compound dioxygenase"/>
    <property type="match status" value="1"/>
</dbReference>
<dbReference type="SUPFAM" id="SSF49482">
    <property type="entry name" value="Aromatic compound dioxygenase"/>
    <property type="match status" value="1"/>
</dbReference>
<dbReference type="InterPro" id="IPR015889">
    <property type="entry name" value="Intradiol_dOase_core"/>
</dbReference>
<organism evidence="3 4">
    <name type="scientific">Neoarthrinium moseri</name>
    <dbReference type="NCBI Taxonomy" id="1658444"/>
    <lineage>
        <taxon>Eukaryota</taxon>
        <taxon>Fungi</taxon>
        <taxon>Dikarya</taxon>
        <taxon>Ascomycota</taxon>
        <taxon>Pezizomycotina</taxon>
        <taxon>Sordariomycetes</taxon>
        <taxon>Xylariomycetidae</taxon>
        <taxon>Amphisphaeriales</taxon>
        <taxon>Apiosporaceae</taxon>
        <taxon>Neoarthrinium</taxon>
    </lineage>
</organism>
<sequence length="346" mass="37344">MVKFTSFIAAAGLASSTVAHPTAGGHNVEALARRSFLSHLDTRSLGSCTEKMKKRGVSRSVHARRSAMYESLRLDAKRRKRDAATVLATSHLYNGSDITPSSTTEEVFAGTSTCVLAPEVTEGPYLVTGEYIRTNLTEDQVGVPLYMDIQVIDSSTCEPMTDVAIDYWHANATGVYSGVIAPANGNGESDPDNINTTFLRGVQITDNVGAVQFQSIVPGHYTGRTNHIHIIAHTDYTILSNGTITNGTKAAHVGQFFLDQDLLNQVEATYPYTTNTQDWSTNAQDGLIMEETAVDGIDPIAEYIMIGDDISDGVFSWISVAINSTLNYEVGAASYIEADGGHQYSN</sequence>
<accession>A0A9Q0AL98</accession>
<keyword evidence="1" id="KW-0732">Signal</keyword>
<evidence type="ECO:0000313" key="4">
    <source>
        <dbReference type="Proteomes" id="UP000829685"/>
    </source>
</evidence>
<dbReference type="Proteomes" id="UP000829685">
    <property type="component" value="Unassembled WGS sequence"/>
</dbReference>
<name>A0A9Q0AL98_9PEZI</name>
<protein>
    <recommendedName>
        <fullName evidence="2">Intradiol ring-cleavage dioxygenases domain-containing protein</fullName>
    </recommendedName>
</protein>
<dbReference type="GO" id="GO:0008199">
    <property type="term" value="F:ferric iron binding"/>
    <property type="evidence" value="ECO:0007669"/>
    <property type="project" value="InterPro"/>
</dbReference>
<reference evidence="3" key="1">
    <citation type="submission" date="2021-03" db="EMBL/GenBank/DDBJ databases">
        <title>Revisited historic fungal species revealed as producer of novel bioactive compounds through whole genome sequencing and comparative genomics.</title>
        <authorList>
            <person name="Vignolle G.A."/>
            <person name="Hochenegger N."/>
            <person name="Mach R.L."/>
            <person name="Mach-Aigner A.R."/>
            <person name="Javad Rahimi M."/>
            <person name="Salim K.A."/>
            <person name="Chan C.M."/>
            <person name="Lim L.B.L."/>
            <person name="Cai F."/>
            <person name="Druzhinina I.S."/>
            <person name="U'Ren J.M."/>
            <person name="Derntl C."/>
        </authorList>
    </citation>
    <scope>NUCLEOTIDE SEQUENCE</scope>
    <source>
        <strain evidence="3">TUCIM 5799</strain>
    </source>
</reference>
<dbReference type="Pfam" id="PF00775">
    <property type="entry name" value="Dioxygenase_C"/>
    <property type="match status" value="1"/>
</dbReference>
<comment type="caution">
    <text evidence="3">The sequence shown here is derived from an EMBL/GenBank/DDBJ whole genome shotgun (WGS) entry which is preliminary data.</text>
</comment>
<dbReference type="InterPro" id="IPR000627">
    <property type="entry name" value="Intradiol_dOase_C"/>
</dbReference>
<feature type="domain" description="Intradiol ring-cleavage dioxygenases" evidence="2">
    <location>
        <begin position="136"/>
        <end position="226"/>
    </location>
</feature>
<feature type="chain" id="PRO_5040353845" description="Intradiol ring-cleavage dioxygenases domain-containing protein" evidence="1">
    <location>
        <begin position="20"/>
        <end position="346"/>
    </location>
</feature>
<dbReference type="GO" id="GO:0016702">
    <property type="term" value="F:oxidoreductase activity, acting on single donors with incorporation of molecular oxygen, incorporation of two atoms of oxygen"/>
    <property type="evidence" value="ECO:0007669"/>
    <property type="project" value="InterPro"/>
</dbReference>
<dbReference type="EMBL" id="JAFIMR010000017">
    <property type="protein sequence ID" value="KAI1868194.1"/>
    <property type="molecule type" value="Genomic_DNA"/>
</dbReference>
<keyword evidence="4" id="KW-1185">Reference proteome</keyword>
<feature type="signal peptide" evidence="1">
    <location>
        <begin position="1"/>
        <end position="19"/>
    </location>
</feature>
<gene>
    <name evidence="3" type="ORF">JX265_007017</name>
</gene>
<evidence type="ECO:0000259" key="2">
    <source>
        <dbReference type="Pfam" id="PF00775"/>
    </source>
</evidence>